<dbReference type="Gene3D" id="3.40.190.10">
    <property type="entry name" value="Periplasmic binding protein-like II"/>
    <property type="match status" value="1"/>
</dbReference>
<dbReference type="EMBL" id="DWYY01000150">
    <property type="protein sequence ID" value="HJA94074.1"/>
    <property type="molecule type" value="Genomic_DNA"/>
</dbReference>
<keyword evidence="2" id="KW-0732">Signal</keyword>
<evidence type="ECO:0000313" key="4">
    <source>
        <dbReference type="Proteomes" id="UP000886858"/>
    </source>
</evidence>
<accession>A0A9D2I8Z3</accession>
<dbReference type="SUPFAM" id="SSF53850">
    <property type="entry name" value="Periplasmic binding protein-like II"/>
    <property type="match status" value="1"/>
</dbReference>
<protein>
    <recommendedName>
        <fullName evidence="5">Extracellular solute-binding protein</fullName>
    </recommendedName>
</protein>
<dbReference type="PANTHER" id="PTHR43649">
    <property type="entry name" value="ARABINOSE-BINDING PROTEIN-RELATED"/>
    <property type="match status" value="1"/>
</dbReference>
<evidence type="ECO:0008006" key="5">
    <source>
        <dbReference type="Google" id="ProtNLM"/>
    </source>
</evidence>
<proteinExistence type="predicted"/>
<sequence length="503" mass="55852">MKKVRLAKSLGSMFLAGVLTVSCLGCGNTAQKQEAAPAASAESAAEETAAAETGETAAAQTGETAEEDQTPVEITIGGWADKDTNPEEYEAMETVKAAFQEKYPWITVKEDTWGYSVDTFLPKAAANQLPDLFDVYPTEISKIVNAGYAADLTEMMDKYGYTDALQDNVRDMVTVDGKIYFVPEYMYTLGLVANSAIFEEAGELNEDGTIPWPDTWEELGELAGRIKEKTGKIGFQMPTMNNTGGWLFTNIAWSYGAEFVKQEDGKWVAAFNSEECAQALQLVSDLKWKYNALSDNLFVDSNEYYSTYGSEQVAMMIGDMSYSNMEWYIDQYQMDGTHMALGKMPGGPAGRFALTGGAVYMIPSSVDPAKYDALFKWLDFNGAGPEMTEEAEANYESTLQRQAEKGVPILDQLWFNIWKSGDTYDKETALHQKYATANMKNFESYLDFSDVNIHAEPEVCAQELYSILDNCIQQVLQDQNADIPSILEKAANDYQINYLDNEN</sequence>
<gene>
    <name evidence="3" type="ORF">H9717_13370</name>
</gene>
<evidence type="ECO:0000313" key="3">
    <source>
        <dbReference type="EMBL" id="HJA94074.1"/>
    </source>
</evidence>
<reference evidence="3" key="1">
    <citation type="journal article" date="2021" name="PeerJ">
        <title>Extensive microbial diversity within the chicken gut microbiome revealed by metagenomics and culture.</title>
        <authorList>
            <person name="Gilroy R."/>
            <person name="Ravi A."/>
            <person name="Getino M."/>
            <person name="Pursley I."/>
            <person name="Horton D.L."/>
            <person name="Alikhan N.F."/>
            <person name="Baker D."/>
            <person name="Gharbi K."/>
            <person name="Hall N."/>
            <person name="Watson M."/>
            <person name="Adriaenssens E.M."/>
            <person name="Foster-Nyarko E."/>
            <person name="Jarju S."/>
            <person name="Secka A."/>
            <person name="Antonio M."/>
            <person name="Oren A."/>
            <person name="Chaudhuri R.R."/>
            <person name="La Ragione R."/>
            <person name="Hildebrand F."/>
            <person name="Pallen M.J."/>
        </authorList>
    </citation>
    <scope>NUCLEOTIDE SEQUENCE</scope>
    <source>
        <strain evidence="3">CHK179-7159</strain>
    </source>
</reference>
<dbReference type="PROSITE" id="PS51257">
    <property type="entry name" value="PROKAR_LIPOPROTEIN"/>
    <property type="match status" value="1"/>
</dbReference>
<feature type="compositionally biased region" description="Low complexity" evidence="1">
    <location>
        <begin position="37"/>
        <end position="63"/>
    </location>
</feature>
<feature type="chain" id="PRO_5039459505" description="Extracellular solute-binding protein" evidence="2">
    <location>
        <begin position="24"/>
        <end position="503"/>
    </location>
</feature>
<feature type="signal peptide" evidence="2">
    <location>
        <begin position="1"/>
        <end position="23"/>
    </location>
</feature>
<comment type="caution">
    <text evidence="3">The sequence shown here is derived from an EMBL/GenBank/DDBJ whole genome shotgun (WGS) entry which is preliminary data.</text>
</comment>
<dbReference type="PANTHER" id="PTHR43649:SF16">
    <property type="entry name" value="SUGAR-BINDING LIPOPROTEIN"/>
    <property type="match status" value="1"/>
</dbReference>
<name>A0A9D2I8Z3_9FIRM</name>
<evidence type="ECO:0000256" key="2">
    <source>
        <dbReference type="SAM" id="SignalP"/>
    </source>
</evidence>
<feature type="region of interest" description="Disordered" evidence="1">
    <location>
        <begin position="37"/>
        <end position="84"/>
    </location>
</feature>
<dbReference type="AlphaFoldDB" id="A0A9D2I8Z3"/>
<reference evidence="3" key="2">
    <citation type="submission" date="2021-04" db="EMBL/GenBank/DDBJ databases">
        <authorList>
            <person name="Gilroy R."/>
        </authorList>
    </citation>
    <scope>NUCLEOTIDE SEQUENCE</scope>
    <source>
        <strain evidence="3">CHK179-7159</strain>
    </source>
</reference>
<dbReference type="InterPro" id="IPR050490">
    <property type="entry name" value="Bact_solute-bd_prot1"/>
</dbReference>
<dbReference type="Proteomes" id="UP000886858">
    <property type="component" value="Unassembled WGS sequence"/>
</dbReference>
<organism evidence="3 4">
    <name type="scientific">Candidatus Eisenbergiella merdipullorum</name>
    <dbReference type="NCBI Taxonomy" id="2838553"/>
    <lineage>
        <taxon>Bacteria</taxon>
        <taxon>Bacillati</taxon>
        <taxon>Bacillota</taxon>
        <taxon>Clostridia</taxon>
        <taxon>Lachnospirales</taxon>
        <taxon>Lachnospiraceae</taxon>
        <taxon>Eisenbergiella</taxon>
    </lineage>
</organism>
<evidence type="ECO:0000256" key="1">
    <source>
        <dbReference type="SAM" id="MobiDB-lite"/>
    </source>
</evidence>